<dbReference type="NCBIfam" id="NF009154">
    <property type="entry name" value="PRK12497.3-3"/>
    <property type="match status" value="1"/>
</dbReference>
<reference evidence="4" key="1">
    <citation type="submission" date="2023-07" db="EMBL/GenBank/DDBJ databases">
        <title>Conexibacter stalactiti sp. nov., isolated from stalactites in a lava cave and emended description of the genus Conexibacter.</title>
        <authorList>
            <person name="Lee S.D."/>
        </authorList>
    </citation>
    <scope>NUCLEOTIDE SEQUENCE [LARGE SCALE GENOMIC DNA]</scope>
    <source>
        <strain evidence="4">KCTC 39840</strain>
    </source>
</reference>
<dbReference type="SUPFAM" id="SSF52980">
    <property type="entry name" value="Restriction endonuclease-like"/>
    <property type="match status" value="1"/>
</dbReference>
<dbReference type="PANTHER" id="PTHR34039">
    <property type="entry name" value="UPF0102 PROTEIN YRAN"/>
    <property type="match status" value="1"/>
</dbReference>
<protein>
    <recommendedName>
        <fullName evidence="2">UPF0102 protein R7226_16140</fullName>
    </recommendedName>
</protein>
<gene>
    <name evidence="3" type="ORF">R7226_16140</name>
</gene>
<dbReference type="InterPro" id="IPR011856">
    <property type="entry name" value="tRNA_endonuc-like_dom_sf"/>
</dbReference>
<dbReference type="EMBL" id="JAWSTH010000042">
    <property type="protein sequence ID" value="MDW5595880.1"/>
    <property type="molecule type" value="Genomic_DNA"/>
</dbReference>
<name>A0ABU4HTM1_9ACTN</name>
<keyword evidence="4" id="KW-1185">Reference proteome</keyword>
<dbReference type="Gene3D" id="3.40.1350.10">
    <property type="match status" value="1"/>
</dbReference>
<organism evidence="3 4">
    <name type="scientific">Conexibacter stalactiti</name>
    <dbReference type="NCBI Taxonomy" id="1940611"/>
    <lineage>
        <taxon>Bacteria</taxon>
        <taxon>Bacillati</taxon>
        <taxon>Actinomycetota</taxon>
        <taxon>Thermoleophilia</taxon>
        <taxon>Solirubrobacterales</taxon>
        <taxon>Conexibacteraceae</taxon>
        <taxon>Conexibacter</taxon>
    </lineage>
</organism>
<dbReference type="RefSeq" id="WP_318598224.1">
    <property type="nucleotide sequence ID" value="NZ_JAWSTH010000042.1"/>
</dbReference>
<comment type="caution">
    <text evidence="3">The sequence shown here is derived from an EMBL/GenBank/DDBJ whole genome shotgun (WGS) entry which is preliminary data.</text>
</comment>
<evidence type="ECO:0000256" key="1">
    <source>
        <dbReference type="ARBA" id="ARBA00006738"/>
    </source>
</evidence>
<dbReference type="PANTHER" id="PTHR34039:SF1">
    <property type="entry name" value="UPF0102 PROTEIN YRAN"/>
    <property type="match status" value="1"/>
</dbReference>
<sequence length="122" mass="13928">MSNDPRHRLGRRGEQLAVEHLERRGFVVLDRNYRTRYGELDVVACDADRIVFCEVKTRRAGATSPFEGLREAQRRRLRRMALTWLNDQPGRSYSPELRFDAVGVTLDASGGLVALEHLEGAF</sequence>
<dbReference type="HAMAP" id="MF_00048">
    <property type="entry name" value="UPF0102"/>
    <property type="match status" value="1"/>
</dbReference>
<dbReference type="InterPro" id="IPR011335">
    <property type="entry name" value="Restrct_endonuc-II-like"/>
</dbReference>
<dbReference type="InterPro" id="IPR003509">
    <property type="entry name" value="UPF0102_YraN-like"/>
</dbReference>
<comment type="similarity">
    <text evidence="1 2">Belongs to the UPF0102 family.</text>
</comment>
<proteinExistence type="inferred from homology"/>
<dbReference type="Proteomes" id="UP001284601">
    <property type="component" value="Unassembled WGS sequence"/>
</dbReference>
<evidence type="ECO:0000256" key="2">
    <source>
        <dbReference type="HAMAP-Rule" id="MF_00048"/>
    </source>
</evidence>
<evidence type="ECO:0000313" key="3">
    <source>
        <dbReference type="EMBL" id="MDW5595880.1"/>
    </source>
</evidence>
<accession>A0ABU4HTM1</accession>
<evidence type="ECO:0000313" key="4">
    <source>
        <dbReference type="Proteomes" id="UP001284601"/>
    </source>
</evidence>
<dbReference type="Pfam" id="PF02021">
    <property type="entry name" value="UPF0102"/>
    <property type="match status" value="1"/>
</dbReference>